<comment type="caution">
    <text evidence="2">The sequence shown here is derived from an EMBL/GenBank/DDBJ whole genome shotgun (WGS) entry which is preliminary data.</text>
</comment>
<dbReference type="Proteomes" id="UP001238540">
    <property type="component" value="Unassembled WGS sequence"/>
</dbReference>
<sequence length="249" mass="27911">MPESNLTDLLSKWMGTLASGVAILGVVFTAGIAYHKFQSLSQQVSVLTKQSLKYEKVLDQHLGPNWANHIEDIAATTELQTRLEGKAHALIATVDQHSSDLSNNQLWIESIRTWAEQQDSLVRQEILAMFRATAVYSSSSSLDKLSVKINRQHEKGRYYKIGDSVLIENPVPPGESVRVSVVGFTNDTKNPDVLVQINASLLEVLGLSKLDGRYELFITNDPQVLRWQSLGHIHQRSKWQNNVDILSHQ</sequence>
<proteinExistence type="predicted"/>
<keyword evidence="1" id="KW-0812">Transmembrane</keyword>
<keyword evidence="1" id="KW-1133">Transmembrane helix</keyword>
<keyword evidence="3" id="KW-1185">Reference proteome</keyword>
<evidence type="ECO:0000313" key="2">
    <source>
        <dbReference type="EMBL" id="MDN3611477.1"/>
    </source>
</evidence>
<evidence type="ECO:0000256" key="1">
    <source>
        <dbReference type="SAM" id="Phobius"/>
    </source>
</evidence>
<feature type="transmembrane region" description="Helical" evidence="1">
    <location>
        <begin position="13"/>
        <end position="34"/>
    </location>
</feature>
<dbReference type="RefSeq" id="WP_170882721.1">
    <property type="nucleotide sequence ID" value="NZ_JABEYA020000005.1"/>
</dbReference>
<name>A0ABT8BWC6_9VIBR</name>
<dbReference type="EMBL" id="JAUFQC010000027">
    <property type="protein sequence ID" value="MDN3611477.1"/>
    <property type="molecule type" value="Genomic_DNA"/>
</dbReference>
<evidence type="ECO:0000313" key="3">
    <source>
        <dbReference type="Proteomes" id="UP001238540"/>
    </source>
</evidence>
<gene>
    <name evidence="2" type="ORF">QWZ16_17910</name>
</gene>
<reference evidence="3" key="1">
    <citation type="journal article" date="2019" name="Int. J. Syst. Evol. Microbiol.">
        <title>The Global Catalogue of Microorganisms (GCM) 10K type strain sequencing project: providing services to taxonomists for standard genome sequencing and annotation.</title>
        <authorList>
            <consortium name="The Broad Institute Genomics Platform"/>
            <consortium name="The Broad Institute Genome Sequencing Center for Infectious Disease"/>
            <person name="Wu L."/>
            <person name="Ma J."/>
        </authorList>
    </citation>
    <scope>NUCLEOTIDE SEQUENCE [LARGE SCALE GENOMIC DNA]</scope>
    <source>
        <strain evidence="3">CECT 7398</strain>
    </source>
</reference>
<protein>
    <submittedName>
        <fullName evidence="2">Uncharacterized protein</fullName>
    </submittedName>
</protein>
<keyword evidence="1" id="KW-0472">Membrane</keyword>
<organism evidence="2 3">
    <name type="scientific">Vibrio ostreicida</name>
    <dbReference type="NCBI Taxonomy" id="526588"/>
    <lineage>
        <taxon>Bacteria</taxon>
        <taxon>Pseudomonadati</taxon>
        <taxon>Pseudomonadota</taxon>
        <taxon>Gammaproteobacteria</taxon>
        <taxon>Vibrionales</taxon>
        <taxon>Vibrionaceae</taxon>
        <taxon>Vibrio</taxon>
    </lineage>
</organism>
<accession>A0ABT8BWC6</accession>